<feature type="signal peptide" evidence="1">
    <location>
        <begin position="1"/>
        <end position="18"/>
    </location>
</feature>
<dbReference type="OrthoDB" id="2097653at2759"/>
<keyword evidence="3" id="KW-1185">Reference proteome</keyword>
<dbReference type="EMBL" id="ML986621">
    <property type="protein sequence ID" value="KAF2263923.1"/>
    <property type="molecule type" value="Genomic_DNA"/>
</dbReference>
<name>A0A9P4N3T8_9PLEO</name>
<proteinExistence type="predicted"/>
<gene>
    <name evidence="2" type="ORF">CC78DRAFT_517855</name>
</gene>
<evidence type="ECO:0008006" key="4">
    <source>
        <dbReference type="Google" id="ProtNLM"/>
    </source>
</evidence>
<dbReference type="Proteomes" id="UP000800093">
    <property type="component" value="Unassembled WGS sequence"/>
</dbReference>
<accession>A0A9P4N3T8</accession>
<keyword evidence="1" id="KW-0732">Signal</keyword>
<organism evidence="2 3">
    <name type="scientific">Lojkania enalia</name>
    <dbReference type="NCBI Taxonomy" id="147567"/>
    <lineage>
        <taxon>Eukaryota</taxon>
        <taxon>Fungi</taxon>
        <taxon>Dikarya</taxon>
        <taxon>Ascomycota</taxon>
        <taxon>Pezizomycotina</taxon>
        <taxon>Dothideomycetes</taxon>
        <taxon>Pleosporomycetidae</taxon>
        <taxon>Pleosporales</taxon>
        <taxon>Pleosporales incertae sedis</taxon>
        <taxon>Lojkania</taxon>
    </lineage>
</organism>
<evidence type="ECO:0000313" key="2">
    <source>
        <dbReference type="EMBL" id="KAF2263923.1"/>
    </source>
</evidence>
<evidence type="ECO:0000313" key="3">
    <source>
        <dbReference type="Proteomes" id="UP000800093"/>
    </source>
</evidence>
<evidence type="ECO:0000256" key="1">
    <source>
        <dbReference type="SAM" id="SignalP"/>
    </source>
</evidence>
<protein>
    <recommendedName>
        <fullName evidence="4">AA1-like domain-containing protein</fullName>
    </recommendedName>
</protein>
<dbReference type="AlphaFoldDB" id="A0A9P4N3T8"/>
<reference evidence="3" key="1">
    <citation type="journal article" date="2020" name="Stud. Mycol.">
        <title>101 Dothideomycetes genomes: A test case for predicting lifestyles and emergence of pathogens.</title>
        <authorList>
            <person name="Haridas S."/>
            <person name="Albert R."/>
            <person name="Binder M."/>
            <person name="Bloem J."/>
            <person name="LaButti K."/>
            <person name="Salamov A."/>
            <person name="Andreopoulos B."/>
            <person name="Baker S."/>
            <person name="Barry K."/>
            <person name="Bills G."/>
            <person name="Bluhm B."/>
            <person name="Cannon C."/>
            <person name="Castanera R."/>
            <person name="Culley D."/>
            <person name="Daum C."/>
            <person name="Ezra D."/>
            <person name="Gonzalez J."/>
            <person name="Henrissat B."/>
            <person name="Kuo A."/>
            <person name="Liang C."/>
            <person name="Lipzen A."/>
            <person name="Lutzoni F."/>
            <person name="Magnuson J."/>
            <person name="Mondo S."/>
            <person name="Nolan M."/>
            <person name="Ohm R."/>
            <person name="Pangilinan J."/>
            <person name="Park H.-J."/>
            <person name="Ramirez L."/>
            <person name="Alfaro M."/>
            <person name="Sun H."/>
            <person name="Tritt A."/>
            <person name="Yoshinaga Y."/>
            <person name="Zwiers L.-H."/>
            <person name="Turgeon B."/>
            <person name="Goodwin S."/>
            <person name="Spatafora J."/>
            <person name="Crous P."/>
            <person name="Grigoriev I."/>
        </authorList>
    </citation>
    <scope>NUCLEOTIDE SEQUENCE [LARGE SCALE GENOMIC DNA]</scope>
    <source>
        <strain evidence="3">CBS 304.66</strain>
    </source>
</reference>
<comment type="caution">
    <text evidence="2">The sequence shown here is derived from an EMBL/GenBank/DDBJ whole genome shotgun (WGS) entry which is preliminary data.</text>
</comment>
<sequence>MDFTTLFLISLLATFSTALPQQIVSGNEVTGTTCLDTSIAFDFHDTNVAILGICGGIAGSIQKCSGNPTSTTGQSGTSLFTLDVTDAGSTINISKGRWERCVKAAQLTCPQGGFESTCIGGATPSGDVKFSLTEA</sequence>
<feature type="chain" id="PRO_5040244965" description="AA1-like domain-containing protein" evidence="1">
    <location>
        <begin position="19"/>
        <end position="135"/>
    </location>
</feature>